<sequence length="195" mass="20170">MSSALTSLLCLALLTGLLGAALWHDLRTRRIPNRLMLWGTVGGVLLNSMLPAGAGLFQQPFGGLGLLQSLAGAAAGLALLLPMYLLRALGAGDVKLMAMCGAFLGPLAVLEAVLLTLLAGGVLAITAALLGRRLRQVLKNAYHMLLGTLLQSLAGGPATVAEPPAVTGKLAYAFAIASGTGMQIFLTYNHLWSLR</sequence>
<dbReference type="GO" id="GO:0006465">
    <property type="term" value="P:signal peptide processing"/>
    <property type="evidence" value="ECO:0007669"/>
    <property type="project" value="TreeGrafter"/>
</dbReference>
<proteinExistence type="inferred from homology"/>
<accession>A0A1S1UFT3</accession>
<feature type="transmembrane region" description="Helical" evidence="2">
    <location>
        <begin position="35"/>
        <end position="57"/>
    </location>
</feature>
<comment type="similarity">
    <text evidence="1">Belongs to the peptidase A24 family.</text>
</comment>
<feature type="transmembrane region" description="Helical" evidence="2">
    <location>
        <begin position="96"/>
        <end position="129"/>
    </location>
</feature>
<dbReference type="GO" id="GO:0005886">
    <property type="term" value="C:plasma membrane"/>
    <property type="evidence" value="ECO:0007669"/>
    <property type="project" value="TreeGrafter"/>
</dbReference>
<organism evidence="4 5">
    <name type="scientific">Janthinobacterium lividum</name>
    <dbReference type="NCBI Taxonomy" id="29581"/>
    <lineage>
        <taxon>Bacteria</taxon>
        <taxon>Pseudomonadati</taxon>
        <taxon>Pseudomonadota</taxon>
        <taxon>Betaproteobacteria</taxon>
        <taxon>Burkholderiales</taxon>
        <taxon>Oxalobacteraceae</taxon>
        <taxon>Janthinobacterium</taxon>
    </lineage>
</organism>
<dbReference type="RefSeq" id="WP_071075905.1">
    <property type="nucleotide sequence ID" value="NZ_LFKP01000003.1"/>
</dbReference>
<dbReference type="PANTHER" id="PTHR30487:SF0">
    <property type="entry name" value="PREPILIN LEADER PEPTIDASE_N-METHYLTRANSFERASE-RELATED"/>
    <property type="match status" value="1"/>
</dbReference>
<feature type="transmembrane region" description="Helical" evidence="2">
    <location>
        <begin position="170"/>
        <end position="191"/>
    </location>
</feature>
<protein>
    <recommendedName>
        <fullName evidence="3">Prepilin type IV endopeptidase peptidase domain-containing protein</fullName>
    </recommendedName>
</protein>
<dbReference type="InterPro" id="IPR000045">
    <property type="entry name" value="Prepilin_IV_endopep_pep"/>
</dbReference>
<evidence type="ECO:0000259" key="3">
    <source>
        <dbReference type="Pfam" id="PF01478"/>
    </source>
</evidence>
<keyword evidence="2" id="KW-0472">Membrane</keyword>
<dbReference type="GO" id="GO:0004190">
    <property type="term" value="F:aspartic-type endopeptidase activity"/>
    <property type="evidence" value="ECO:0007669"/>
    <property type="project" value="InterPro"/>
</dbReference>
<dbReference type="Gene3D" id="1.20.120.1220">
    <property type="match status" value="1"/>
</dbReference>
<name>A0A1S1UFT3_9BURK</name>
<keyword evidence="2" id="KW-0812">Transmembrane</keyword>
<dbReference type="Pfam" id="PF01478">
    <property type="entry name" value="Peptidase_A24"/>
    <property type="match status" value="1"/>
</dbReference>
<dbReference type="InterPro" id="IPR050882">
    <property type="entry name" value="Prepilin_peptidase/N-MTase"/>
</dbReference>
<dbReference type="AlphaFoldDB" id="A0A1S1UFT3"/>
<evidence type="ECO:0000313" key="4">
    <source>
        <dbReference type="EMBL" id="OHV98734.1"/>
    </source>
</evidence>
<feature type="transmembrane region" description="Helical" evidence="2">
    <location>
        <begin position="64"/>
        <end position="84"/>
    </location>
</feature>
<dbReference type="EMBL" id="LFKP01000003">
    <property type="protein sequence ID" value="OHV98734.1"/>
    <property type="molecule type" value="Genomic_DNA"/>
</dbReference>
<reference evidence="4 5" key="1">
    <citation type="submission" date="2015-06" db="EMBL/GenBank/DDBJ databases">
        <title>Draft genome sequencing of a biphenyl-degrading bacterium, Janthinobacterium lividum MEG1.</title>
        <authorList>
            <person name="Shimodaira J."/>
            <person name="Hatta T."/>
        </authorList>
    </citation>
    <scope>NUCLEOTIDE SEQUENCE [LARGE SCALE GENOMIC DNA]</scope>
    <source>
        <strain evidence="4 5">MEG1</strain>
    </source>
</reference>
<feature type="domain" description="Prepilin type IV endopeptidase peptidase" evidence="3">
    <location>
        <begin position="13"/>
        <end position="125"/>
    </location>
</feature>
<evidence type="ECO:0000256" key="2">
    <source>
        <dbReference type="SAM" id="Phobius"/>
    </source>
</evidence>
<keyword evidence="2" id="KW-1133">Transmembrane helix</keyword>
<dbReference type="Proteomes" id="UP000179840">
    <property type="component" value="Unassembled WGS sequence"/>
</dbReference>
<gene>
    <name evidence="4" type="ORF">AKG95_05935</name>
</gene>
<comment type="caution">
    <text evidence="4">The sequence shown here is derived from an EMBL/GenBank/DDBJ whole genome shotgun (WGS) entry which is preliminary data.</text>
</comment>
<dbReference type="PANTHER" id="PTHR30487">
    <property type="entry name" value="TYPE 4 PREPILIN-LIKE PROTEINS LEADER PEPTIDE-PROCESSING ENZYME"/>
    <property type="match status" value="1"/>
</dbReference>
<evidence type="ECO:0000256" key="1">
    <source>
        <dbReference type="ARBA" id="ARBA00005801"/>
    </source>
</evidence>
<evidence type="ECO:0000313" key="5">
    <source>
        <dbReference type="Proteomes" id="UP000179840"/>
    </source>
</evidence>